<dbReference type="Proteomes" id="UP000325081">
    <property type="component" value="Unassembled WGS sequence"/>
</dbReference>
<dbReference type="GO" id="GO:0051301">
    <property type="term" value="P:cell division"/>
    <property type="evidence" value="ECO:0007669"/>
    <property type="project" value="UniProtKB-KW"/>
</dbReference>
<protein>
    <submittedName>
        <fullName evidence="2">Cell division protein ZapD</fullName>
    </submittedName>
</protein>
<proteinExistence type="predicted"/>
<keyword evidence="2" id="KW-0131">Cell cycle</keyword>
<feature type="compositionally biased region" description="Polar residues" evidence="1">
    <location>
        <begin position="16"/>
        <end position="29"/>
    </location>
</feature>
<comment type="caution">
    <text evidence="2">The sequence shown here is derived from an EMBL/GenBank/DDBJ whole genome shotgun (WGS) entry which is preliminary data.</text>
</comment>
<accession>A0A5A7Q7Z0</accession>
<sequence>MSGTTVQIEDAGSGNCWGTTPGPSMQKKNQVLRRGRENGLSSRNLALQGCSLEARLYKVVRVQPGPRILTLPTRRPTFTKLFVCDPTTITTSCSQAAKLYSQGCPHATWLFQVAHQRPDLHKAVCARLDHNHNKLFTSILALLSRLSTCDMALHAAHQSPTFTKLSACDLATLQISPKQARFTLKVVLARPGSSRLST</sequence>
<dbReference type="AlphaFoldDB" id="A0A5A7Q7Z0"/>
<dbReference type="EMBL" id="BKCP01006071">
    <property type="protein sequence ID" value="GER41078.1"/>
    <property type="molecule type" value="Genomic_DNA"/>
</dbReference>
<gene>
    <name evidence="2" type="ORF">STAS_17786</name>
</gene>
<feature type="region of interest" description="Disordered" evidence="1">
    <location>
        <begin position="1"/>
        <end position="29"/>
    </location>
</feature>
<evidence type="ECO:0000256" key="1">
    <source>
        <dbReference type="SAM" id="MobiDB-lite"/>
    </source>
</evidence>
<evidence type="ECO:0000313" key="3">
    <source>
        <dbReference type="Proteomes" id="UP000325081"/>
    </source>
</evidence>
<evidence type="ECO:0000313" key="2">
    <source>
        <dbReference type="EMBL" id="GER41078.1"/>
    </source>
</evidence>
<organism evidence="2 3">
    <name type="scientific">Striga asiatica</name>
    <name type="common">Asiatic witchweed</name>
    <name type="synonym">Buchnera asiatica</name>
    <dbReference type="NCBI Taxonomy" id="4170"/>
    <lineage>
        <taxon>Eukaryota</taxon>
        <taxon>Viridiplantae</taxon>
        <taxon>Streptophyta</taxon>
        <taxon>Embryophyta</taxon>
        <taxon>Tracheophyta</taxon>
        <taxon>Spermatophyta</taxon>
        <taxon>Magnoliopsida</taxon>
        <taxon>eudicotyledons</taxon>
        <taxon>Gunneridae</taxon>
        <taxon>Pentapetalae</taxon>
        <taxon>asterids</taxon>
        <taxon>lamiids</taxon>
        <taxon>Lamiales</taxon>
        <taxon>Orobanchaceae</taxon>
        <taxon>Buchnereae</taxon>
        <taxon>Striga</taxon>
    </lineage>
</organism>
<keyword evidence="3" id="KW-1185">Reference proteome</keyword>
<name>A0A5A7Q7Z0_STRAF</name>
<reference evidence="3" key="1">
    <citation type="journal article" date="2019" name="Curr. Biol.">
        <title>Genome Sequence of Striga asiatica Provides Insight into the Evolution of Plant Parasitism.</title>
        <authorList>
            <person name="Yoshida S."/>
            <person name="Kim S."/>
            <person name="Wafula E.K."/>
            <person name="Tanskanen J."/>
            <person name="Kim Y.M."/>
            <person name="Honaas L."/>
            <person name="Yang Z."/>
            <person name="Spallek T."/>
            <person name="Conn C.E."/>
            <person name="Ichihashi Y."/>
            <person name="Cheong K."/>
            <person name="Cui S."/>
            <person name="Der J.P."/>
            <person name="Gundlach H."/>
            <person name="Jiao Y."/>
            <person name="Hori C."/>
            <person name="Ishida J.K."/>
            <person name="Kasahara H."/>
            <person name="Kiba T."/>
            <person name="Kim M.S."/>
            <person name="Koo N."/>
            <person name="Laohavisit A."/>
            <person name="Lee Y.H."/>
            <person name="Lumba S."/>
            <person name="McCourt P."/>
            <person name="Mortimer J.C."/>
            <person name="Mutuku J.M."/>
            <person name="Nomura T."/>
            <person name="Sasaki-Sekimoto Y."/>
            <person name="Seto Y."/>
            <person name="Wang Y."/>
            <person name="Wakatake T."/>
            <person name="Sakakibara H."/>
            <person name="Demura T."/>
            <person name="Yamaguchi S."/>
            <person name="Yoneyama K."/>
            <person name="Manabe R.I."/>
            <person name="Nelson D.C."/>
            <person name="Schulman A.H."/>
            <person name="Timko M.P."/>
            <person name="dePamphilis C.W."/>
            <person name="Choi D."/>
            <person name="Shirasu K."/>
        </authorList>
    </citation>
    <scope>NUCLEOTIDE SEQUENCE [LARGE SCALE GENOMIC DNA]</scope>
    <source>
        <strain evidence="3">cv. UVA1</strain>
    </source>
</reference>
<keyword evidence="2" id="KW-0132">Cell division</keyword>